<comment type="caution">
    <text evidence="1">The sequence shown here is derived from an EMBL/GenBank/DDBJ whole genome shotgun (WGS) entry which is preliminary data.</text>
</comment>
<dbReference type="AlphaFoldDB" id="A0A2P5CZ25"/>
<dbReference type="EMBL" id="JXTC01000313">
    <property type="protein sequence ID" value="PON66302.1"/>
    <property type="molecule type" value="Genomic_DNA"/>
</dbReference>
<dbReference type="Proteomes" id="UP000237000">
    <property type="component" value="Unassembled WGS sequence"/>
</dbReference>
<evidence type="ECO:0000313" key="1">
    <source>
        <dbReference type="EMBL" id="PON66302.1"/>
    </source>
</evidence>
<protein>
    <submittedName>
        <fullName evidence="1">Uncharacterized protein</fullName>
    </submittedName>
</protein>
<organism evidence="1 2">
    <name type="scientific">Trema orientale</name>
    <name type="common">Charcoal tree</name>
    <name type="synonym">Celtis orientalis</name>
    <dbReference type="NCBI Taxonomy" id="63057"/>
    <lineage>
        <taxon>Eukaryota</taxon>
        <taxon>Viridiplantae</taxon>
        <taxon>Streptophyta</taxon>
        <taxon>Embryophyta</taxon>
        <taxon>Tracheophyta</taxon>
        <taxon>Spermatophyta</taxon>
        <taxon>Magnoliopsida</taxon>
        <taxon>eudicotyledons</taxon>
        <taxon>Gunneridae</taxon>
        <taxon>Pentapetalae</taxon>
        <taxon>rosids</taxon>
        <taxon>fabids</taxon>
        <taxon>Rosales</taxon>
        <taxon>Cannabaceae</taxon>
        <taxon>Trema</taxon>
    </lineage>
</organism>
<name>A0A2P5CZ25_TREOI</name>
<keyword evidence="2" id="KW-1185">Reference proteome</keyword>
<dbReference type="PANTHER" id="PTHR10775:SF180">
    <property type="entry name" value="TRANSPOSON, EN_SPM-LIKE, TRANSPOSASE-ASSOCIATED DOMAIN PROTEIN-RELATED"/>
    <property type="match status" value="1"/>
</dbReference>
<dbReference type="InParanoid" id="A0A2P5CZ25"/>
<dbReference type="OrthoDB" id="1079179at2759"/>
<gene>
    <name evidence="1" type="ORF">TorRG33x02_268150</name>
</gene>
<dbReference type="STRING" id="63057.A0A2P5CZ25"/>
<proteinExistence type="predicted"/>
<accession>A0A2P5CZ25</accession>
<sequence>MVNDAKDRFMDQPAEFQSLLCDAETPLYEGCTKFTKLSAFVRLWNLKVGSGWSNTSFTFLLELIKDMLPIDNELPTSMYEARKTLSSLRMEYEKIHACPNDYTFIVKRIQH</sequence>
<dbReference type="PANTHER" id="PTHR10775">
    <property type="entry name" value="OS08G0208400 PROTEIN"/>
    <property type="match status" value="1"/>
</dbReference>
<evidence type="ECO:0000313" key="2">
    <source>
        <dbReference type="Proteomes" id="UP000237000"/>
    </source>
</evidence>
<reference evidence="2" key="1">
    <citation type="submission" date="2016-06" db="EMBL/GenBank/DDBJ databases">
        <title>Parallel loss of symbiosis genes in relatives of nitrogen-fixing non-legume Parasponia.</title>
        <authorList>
            <person name="Van Velzen R."/>
            <person name="Holmer R."/>
            <person name="Bu F."/>
            <person name="Rutten L."/>
            <person name="Van Zeijl A."/>
            <person name="Liu W."/>
            <person name="Santuari L."/>
            <person name="Cao Q."/>
            <person name="Sharma T."/>
            <person name="Shen D."/>
            <person name="Roswanjaya Y."/>
            <person name="Wardhani T."/>
            <person name="Kalhor M.S."/>
            <person name="Jansen J."/>
            <person name="Van den Hoogen J."/>
            <person name="Gungor B."/>
            <person name="Hartog M."/>
            <person name="Hontelez J."/>
            <person name="Verver J."/>
            <person name="Yang W.-C."/>
            <person name="Schijlen E."/>
            <person name="Repin R."/>
            <person name="Schilthuizen M."/>
            <person name="Schranz E."/>
            <person name="Heidstra R."/>
            <person name="Miyata K."/>
            <person name="Fedorova E."/>
            <person name="Kohlen W."/>
            <person name="Bisseling T."/>
            <person name="Smit S."/>
            <person name="Geurts R."/>
        </authorList>
    </citation>
    <scope>NUCLEOTIDE SEQUENCE [LARGE SCALE GENOMIC DNA]</scope>
    <source>
        <strain evidence="2">cv. RG33-2</strain>
    </source>
</reference>